<dbReference type="RefSeq" id="WP_015556422.1">
    <property type="nucleotide sequence ID" value="NC_021038.1"/>
</dbReference>
<dbReference type="AlphaFoldDB" id="A0AB94IWX7"/>
<protein>
    <recommendedName>
        <fullName evidence="3">Heavy-metal resistance</fullName>
    </recommendedName>
</protein>
<evidence type="ECO:0000313" key="1">
    <source>
        <dbReference type="EMBL" id="CBL28275.1"/>
    </source>
</evidence>
<dbReference type="KEGG" id="sbr:SY1_10770"/>
<sequence length="151" mass="16738">MQKFRGKDIAVFVLVLGILAAGVYSLIGSGGSSINTPAIASMTPEELAAENEMLTKQAHDASMELQMIAAGGSKSANMWVEKYCKDRKDAPLPEDPAAANIELKARVREARTVFEELQAEQRKEMHWLTQYYAEENEQTLEKLGIQSHKLL</sequence>
<name>A0AB94IWX7_9BACT</name>
<evidence type="ECO:0000313" key="2">
    <source>
        <dbReference type="Proteomes" id="UP000008957"/>
    </source>
</evidence>
<keyword evidence="2" id="KW-1185">Reference proteome</keyword>
<accession>A0AB94IWX7</accession>
<dbReference type="Proteomes" id="UP000008957">
    <property type="component" value="Chromosome"/>
</dbReference>
<proteinExistence type="predicted"/>
<reference evidence="2" key="1">
    <citation type="submission" date="2010-03" db="EMBL/GenBank/DDBJ databases">
        <title>The genome sequence of Synergistetes sp. SGP1.</title>
        <authorList>
            <consortium name="metaHIT consortium -- http://www.metahit.eu/"/>
            <person name="Pajon A."/>
            <person name="Turner K."/>
            <person name="Parkhill J."/>
            <person name="Wade W."/>
            <person name="Vartoukian S."/>
        </authorList>
    </citation>
    <scope>NUCLEOTIDE SEQUENCE [LARGE SCALE GENOMIC DNA]</scope>
    <source>
        <strain evidence="2">SGP1</strain>
    </source>
</reference>
<organism evidence="1 2">
    <name type="scientific">Fretibacterium fastidiosum</name>
    <dbReference type="NCBI Taxonomy" id="651822"/>
    <lineage>
        <taxon>Bacteria</taxon>
        <taxon>Thermotogati</taxon>
        <taxon>Synergistota</taxon>
        <taxon>Synergistia</taxon>
        <taxon>Synergistales</taxon>
        <taxon>Aminobacteriaceae</taxon>
        <taxon>Fretibacterium</taxon>
    </lineage>
</organism>
<gene>
    <name evidence="1" type="ORF">SY1_10770</name>
</gene>
<evidence type="ECO:0008006" key="3">
    <source>
        <dbReference type="Google" id="ProtNLM"/>
    </source>
</evidence>
<dbReference type="EMBL" id="FP929056">
    <property type="protein sequence ID" value="CBL28275.1"/>
    <property type="molecule type" value="Genomic_DNA"/>
</dbReference>
<reference evidence="1 2" key="2">
    <citation type="submission" date="2010-03" db="EMBL/GenBank/DDBJ databases">
        <authorList>
            <person name="Pajon A."/>
        </authorList>
    </citation>
    <scope>NUCLEOTIDE SEQUENCE [LARGE SCALE GENOMIC DNA]</scope>
    <source>
        <strain evidence="1 2">SGP1</strain>
    </source>
</reference>